<protein>
    <submittedName>
        <fullName evidence="1">Uncharacterized protein</fullName>
    </submittedName>
</protein>
<gene>
    <name evidence="1" type="ORF">H5410_015193</name>
</gene>
<reference evidence="1 2" key="1">
    <citation type="submission" date="2020-09" db="EMBL/GenBank/DDBJ databases">
        <title>De no assembly of potato wild relative species, Solanum commersonii.</title>
        <authorList>
            <person name="Cho K."/>
        </authorList>
    </citation>
    <scope>NUCLEOTIDE SEQUENCE [LARGE SCALE GENOMIC DNA]</scope>
    <source>
        <strain evidence="1">LZ3.2</strain>
        <tissue evidence="1">Leaf</tissue>
    </source>
</reference>
<comment type="caution">
    <text evidence="1">The sequence shown here is derived from an EMBL/GenBank/DDBJ whole genome shotgun (WGS) entry which is preliminary data.</text>
</comment>
<dbReference type="Proteomes" id="UP000824120">
    <property type="component" value="Chromosome 3"/>
</dbReference>
<evidence type="ECO:0000313" key="2">
    <source>
        <dbReference type="Proteomes" id="UP000824120"/>
    </source>
</evidence>
<sequence>MGIELALQRRHQHRCTTSNVEHRARCWECIDEAIHIRRMSGIRLALLTCNRSPFHPSHSMCGVNPKAAVASHTFLNSSCDSVVLSTGSNSQIW</sequence>
<proteinExistence type="predicted"/>
<name>A0A9J5ZT47_SOLCO</name>
<organism evidence="1 2">
    <name type="scientific">Solanum commersonii</name>
    <name type="common">Commerson's wild potato</name>
    <name type="synonym">Commerson's nightshade</name>
    <dbReference type="NCBI Taxonomy" id="4109"/>
    <lineage>
        <taxon>Eukaryota</taxon>
        <taxon>Viridiplantae</taxon>
        <taxon>Streptophyta</taxon>
        <taxon>Embryophyta</taxon>
        <taxon>Tracheophyta</taxon>
        <taxon>Spermatophyta</taxon>
        <taxon>Magnoliopsida</taxon>
        <taxon>eudicotyledons</taxon>
        <taxon>Gunneridae</taxon>
        <taxon>Pentapetalae</taxon>
        <taxon>asterids</taxon>
        <taxon>lamiids</taxon>
        <taxon>Solanales</taxon>
        <taxon>Solanaceae</taxon>
        <taxon>Solanoideae</taxon>
        <taxon>Solaneae</taxon>
        <taxon>Solanum</taxon>
    </lineage>
</organism>
<dbReference type="EMBL" id="JACXVP010000003">
    <property type="protein sequence ID" value="KAG5615369.1"/>
    <property type="molecule type" value="Genomic_DNA"/>
</dbReference>
<dbReference type="AlphaFoldDB" id="A0A9J5ZT47"/>
<evidence type="ECO:0000313" key="1">
    <source>
        <dbReference type="EMBL" id="KAG5615369.1"/>
    </source>
</evidence>
<accession>A0A9J5ZT47</accession>
<keyword evidence="2" id="KW-1185">Reference proteome</keyword>